<dbReference type="RefSeq" id="WP_135634077.1">
    <property type="nucleotide sequence ID" value="NZ_RQFE01000024.1"/>
</dbReference>
<sequence>MSIKVILSNNKPLLFSIALGLFYFSFATWMNINKTIKYLFIYTMFFLPGFTFPVSTSYFNIGNINFLRKIFHLILSMTIYYLVSHIFLYENRIDYITILAGFLGSLFYLLNNKFVLKQQMKIKQILIIAILSAFAFFPFEIQMILSHAVQGPFTFLPFEIIRNLPYTKFIGFGLLYWTVLNGGFLNFLNKRTL</sequence>
<evidence type="ECO:0000313" key="2">
    <source>
        <dbReference type="EMBL" id="TGK69204.1"/>
    </source>
</evidence>
<feature type="transmembrane region" description="Helical" evidence="1">
    <location>
        <begin position="169"/>
        <end position="188"/>
    </location>
</feature>
<feature type="transmembrane region" description="Helical" evidence="1">
    <location>
        <begin position="38"/>
        <end position="58"/>
    </location>
</feature>
<dbReference type="EMBL" id="RQFF01000030">
    <property type="protein sequence ID" value="TGK69204.1"/>
    <property type="molecule type" value="Genomic_DNA"/>
</dbReference>
<feature type="transmembrane region" description="Helical" evidence="1">
    <location>
        <begin position="12"/>
        <end position="32"/>
    </location>
</feature>
<feature type="transmembrane region" description="Helical" evidence="1">
    <location>
        <begin position="95"/>
        <end position="114"/>
    </location>
</feature>
<name>A0A6N4Q9L1_9LEPT</name>
<feature type="transmembrane region" description="Helical" evidence="1">
    <location>
        <begin position="126"/>
        <end position="149"/>
    </location>
</feature>
<dbReference type="AlphaFoldDB" id="A0A6N4Q9L1"/>
<reference evidence="2" key="1">
    <citation type="journal article" date="2019" name="PLoS Negl. Trop. Dis.">
        <title>Revisiting the worldwide diversity of Leptospira species in the environment.</title>
        <authorList>
            <person name="Vincent A.T."/>
            <person name="Schiettekatte O."/>
            <person name="Bourhy P."/>
            <person name="Veyrier F.J."/>
            <person name="Picardeau M."/>
        </authorList>
    </citation>
    <scope>NUCLEOTIDE SEQUENCE [LARGE SCALE GENOMIC DNA]</scope>
    <source>
        <strain evidence="2">201800293</strain>
    </source>
</reference>
<gene>
    <name evidence="2" type="ORF">EHQ18_10260</name>
</gene>
<accession>A0A6N4Q9L1</accession>
<protein>
    <submittedName>
        <fullName evidence="2">Uncharacterized protein</fullName>
    </submittedName>
</protein>
<comment type="caution">
    <text evidence="2">The sequence shown here is derived from an EMBL/GenBank/DDBJ whole genome shotgun (WGS) entry which is preliminary data.</text>
</comment>
<keyword evidence="3" id="KW-1185">Reference proteome</keyword>
<evidence type="ECO:0000256" key="1">
    <source>
        <dbReference type="SAM" id="Phobius"/>
    </source>
</evidence>
<evidence type="ECO:0000313" key="3">
    <source>
        <dbReference type="Proteomes" id="UP000297239"/>
    </source>
</evidence>
<keyword evidence="1" id="KW-1133">Transmembrane helix</keyword>
<keyword evidence="1" id="KW-0812">Transmembrane</keyword>
<keyword evidence="1" id="KW-0472">Membrane</keyword>
<proteinExistence type="predicted"/>
<organism evidence="2 3">
    <name type="scientific">Leptospira kanakyensis</name>
    <dbReference type="NCBI Taxonomy" id="2484968"/>
    <lineage>
        <taxon>Bacteria</taxon>
        <taxon>Pseudomonadati</taxon>
        <taxon>Spirochaetota</taxon>
        <taxon>Spirochaetia</taxon>
        <taxon>Leptospirales</taxon>
        <taxon>Leptospiraceae</taxon>
        <taxon>Leptospira</taxon>
    </lineage>
</organism>
<dbReference type="OrthoDB" id="9848344at2"/>
<feature type="transmembrane region" description="Helical" evidence="1">
    <location>
        <begin position="70"/>
        <end position="89"/>
    </location>
</feature>
<dbReference type="Proteomes" id="UP000297239">
    <property type="component" value="Unassembled WGS sequence"/>
</dbReference>